<dbReference type="PRINTS" id="PR00364">
    <property type="entry name" value="DISEASERSIST"/>
</dbReference>
<evidence type="ECO:0000256" key="12">
    <source>
        <dbReference type="ARBA" id="ARBA00023054"/>
    </source>
</evidence>
<feature type="domain" description="Disease resistance R13L4/SHOC-2-like LRR" evidence="17">
    <location>
        <begin position="956"/>
        <end position="1247"/>
    </location>
</feature>
<evidence type="ECO:0000256" key="8">
    <source>
        <dbReference type="ARBA" id="ARBA00022737"/>
    </source>
</evidence>
<evidence type="ECO:0000259" key="15">
    <source>
        <dbReference type="Pfam" id="PF12061"/>
    </source>
</evidence>
<evidence type="ECO:0000256" key="5">
    <source>
        <dbReference type="ARBA" id="ARBA00022490"/>
    </source>
</evidence>
<dbReference type="InterPro" id="IPR042197">
    <property type="entry name" value="Apaf_helical"/>
</dbReference>
<evidence type="ECO:0000313" key="18">
    <source>
        <dbReference type="EMBL" id="PHT37147.1"/>
    </source>
</evidence>
<evidence type="ECO:0000256" key="7">
    <source>
        <dbReference type="ARBA" id="ARBA00022667"/>
    </source>
</evidence>
<keyword evidence="6" id="KW-0433">Leucine-rich repeat</keyword>
<comment type="function">
    <text evidence="1">Confers resistance to late blight (Phytophthora infestans) races carrying the avirulence gene Avr1. Resistance proteins guard the plant against pathogens that contain an appropriate avirulence protein via an indirect interaction with this avirulence protein. That triggers a defense system including the hypersensitive response, which restricts the pathogen growth.</text>
</comment>
<evidence type="ECO:0000256" key="2">
    <source>
        <dbReference type="ARBA" id="ARBA00004170"/>
    </source>
</evidence>
<dbReference type="Pfam" id="PF00931">
    <property type="entry name" value="NB-ARC"/>
    <property type="match status" value="1"/>
</dbReference>
<dbReference type="GO" id="GO:0051607">
    <property type="term" value="P:defense response to virus"/>
    <property type="evidence" value="ECO:0007669"/>
    <property type="project" value="UniProtKB-ARBA"/>
</dbReference>
<dbReference type="GO" id="GO:0005524">
    <property type="term" value="F:ATP binding"/>
    <property type="evidence" value="ECO:0007669"/>
    <property type="project" value="UniProtKB-KW"/>
</dbReference>
<evidence type="ECO:0000256" key="13">
    <source>
        <dbReference type="ARBA" id="ARBA00023136"/>
    </source>
</evidence>
<dbReference type="InterPro" id="IPR044974">
    <property type="entry name" value="Disease_R_plants"/>
</dbReference>
<keyword evidence="13" id="KW-0472">Membrane</keyword>
<comment type="subcellular location">
    <subcellularLocation>
        <location evidence="3">Cytoplasm</location>
    </subcellularLocation>
    <subcellularLocation>
        <location evidence="2">Membrane</location>
        <topology evidence="2">Peripheral membrane protein</topology>
    </subcellularLocation>
</comment>
<keyword evidence="10" id="KW-0611">Plant defense</keyword>
<evidence type="ECO:0000256" key="10">
    <source>
        <dbReference type="ARBA" id="ARBA00022821"/>
    </source>
</evidence>
<feature type="domain" description="Disease resistance protein winged helix" evidence="16">
    <location>
        <begin position="822"/>
        <end position="891"/>
    </location>
</feature>
<dbReference type="FunFam" id="3.40.50.300:FF:001091">
    <property type="entry name" value="Probable disease resistance protein At1g61300"/>
    <property type="match status" value="1"/>
</dbReference>
<dbReference type="PANTHER" id="PTHR23155:SF1152">
    <property type="entry name" value="AAA+ ATPASE DOMAIN-CONTAINING PROTEIN"/>
    <property type="match status" value="1"/>
</dbReference>
<keyword evidence="19" id="KW-1185">Reference proteome</keyword>
<dbReference type="GO" id="GO:0043531">
    <property type="term" value="F:ADP binding"/>
    <property type="evidence" value="ECO:0007669"/>
    <property type="project" value="InterPro"/>
</dbReference>
<dbReference type="Pfam" id="PF12061">
    <property type="entry name" value="NB-LRR"/>
    <property type="match status" value="1"/>
</dbReference>
<dbReference type="Gene3D" id="3.80.10.10">
    <property type="entry name" value="Ribonuclease Inhibitor"/>
    <property type="match status" value="1"/>
</dbReference>
<evidence type="ECO:0000259" key="17">
    <source>
        <dbReference type="Pfam" id="PF23598"/>
    </source>
</evidence>
<keyword evidence="11" id="KW-0067">ATP-binding</keyword>
<evidence type="ECO:0000256" key="1">
    <source>
        <dbReference type="ARBA" id="ARBA00002074"/>
    </source>
</evidence>
<dbReference type="Proteomes" id="UP000224567">
    <property type="component" value="Unassembled WGS sequence"/>
</dbReference>
<evidence type="ECO:0000256" key="9">
    <source>
        <dbReference type="ARBA" id="ARBA00022741"/>
    </source>
</evidence>
<keyword evidence="7" id="KW-0381">Hypersensitive response</keyword>
<dbReference type="PANTHER" id="PTHR23155">
    <property type="entry name" value="DISEASE RESISTANCE PROTEIN RP"/>
    <property type="match status" value="1"/>
</dbReference>
<evidence type="ECO:0000256" key="4">
    <source>
        <dbReference type="ARBA" id="ARBA00008894"/>
    </source>
</evidence>
<feature type="domain" description="Late blight resistance protein R1A-like N-terminal" evidence="15">
    <location>
        <begin position="125"/>
        <end position="308"/>
    </location>
</feature>
<evidence type="ECO:0000256" key="11">
    <source>
        <dbReference type="ARBA" id="ARBA00022840"/>
    </source>
</evidence>
<evidence type="ECO:0000256" key="3">
    <source>
        <dbReference type="ARBA" id="ARBA00004496"/>
    </source>
</evidence>
<dbReference type="SUPFAM" id="SSF52540">
    <property type="entry name" value="P-loop containing nucleoside triphosphate hydrolases"/>
    <property type="match status" value="1"/>
</dbReference>
<feature type="domain" description="NB-ARC" evidence="14">
    <location>
        <begin position="565"/>
        <end position="738"/>
    </location>
</feature>
<dbReference type="InterPro" id="IPR021929">
    <property type="entry name" value="R1A-like_N"/>
</dbReference>
<dbReference type="Gene3D" id="3.40.50.300">
    <property type="entry name" value="P-loop containing nucleotide triphosphate hydrolases"/>
    <property type="match status" value="1"/>
</dbReference>
<evidence type="ECO:0000259" key="14">
    <source>
        <dbReference type="Pfam" id="PF00931"/>
    </source>
</evidence>
<reference evidence="19" key="2">
    <citation type="journal article" date="2017" name="J. Anim. Genet.">
        <title>Multiple reference genome sequences of hot pepper reveal the massive evolution of plant disease resistance genes by retroduplication.</title>
        <authorList>
            <person name="Kim S."/>
            <person name="Park J."/>
            <person name="Yeom S.-I."/>
            <person name="Kim Y.-M."/>
            <person name="Seo E."/>
            <person name="Kim K.-T."/>
            <person name="Kim M.-S."/>
            <person name="Lee J.M."/>
            <person name="Cheong K."/>
            <person name="Shin H.-S."/>
            <person name="Kim S.-B."/>
            <person name="Han K."/>
            <person name="Lee J."/>
            <person name="Park M."/>
            <person name="Lee H.-A."/>
            <person name="Lee H.-Y."/>
            <person name="Lee Y."/>
            <person name="Oh S."/>
            <person name="Lee J.H."/>
            <person name="Choi E."/>
            <person name="Choi E."/>
            <person name="Lee S.E."/>
            <person name="Jeon J."/>
            <person name="Kim H."/>
            <person name="Choi G."/>
            <person name="Song H."/>
            <person name="Lee J."/>
            <person name="Lee S.-C."/>
            <person name="Kwon J.-K."/>
            <person name="Lee H.-Y."/>
            <person name="Koo N."/>
            <person name="Hong Y."/>
            <person name="Kim R.W."/>
            <person name="Kang W.-H."/>
            <person name="Huh J.H."/>
            <person name="Kang B.-C."/>
            <person name="Yang T.-J."/>
            <person name="Lee Y.-H."/>
            <person name="Bennetzen J.L."/>
            <person name="Choi D."/>
        </authorList>
    </citation>
    <scope>NUCLEOTIDE SEQUENCE [LARGE SCALE GENOMIC DNA]</scope>
    <source>
        <strain evidence="19">cv. PBC81</strain>
    </source>
</reference>
<dbReference type="EMBL" id="MLFT02000010">
    <property type="protein sequence ID" value="PHT37147.1"/>
    <property type="molecule type" value="Genomic_DNA"/>
</dbReference>
<dbReference type="InterPro" id="IPR055414">
    <property type="entry name" value="LRR_R13L4/SHOC2-like"/>
</dbReference>
<reference evidence="18 19" key="1">
    <citation type="journal article" date="2017" name="Genome Biol.">
        <title>New reference genome sequences of hot pepper reveal the massive evolution of plant disease-resistance genes by retroduplication.</title>
        <authorList>
            <person name="Kim S."/>
            <person name="Park J."/>
            <person name="Yeom S.I."/>
            <person name="Kim Y.M."/>
            <person name="Seo E."/>
            <person name="Kim K.T."/>
            <person name="Kim M.S."/>
            <person name="Lee J.M."/>
            <person name="Cheong K."/>
            <person name="Shin H.S."/>
            <person name="Kim S.B."/>
            <person name="Han K."/>
            <person name="Lee J."/>
            <person name="Park M."/>
            <person name="Lee H.A."/>
            <person name="Lee H.Y."/>
            <person name="Lee Y."/>
            <person name="Oh S."/>
            <person name="Lee J.H."/>
            <person name="Choi E."/>
            <person name="Choi E."/>
            <person name="Lee S.E."/>
            <person name="Jeon J."/>
            <person name="Kim H."/>
            <person name="Choi G."/>
            <person name="Song H."/>
            <person name="Lee J."/>
            <person name="Lee S.C."/>
            <person name="Kwon J.K."/>
            <person name="Lee H.Y."/>
            <person name="Koo N."/>
            <person name="Hong Y."/>
            <person name="Kim R.W."/>
            <person name="Kang W.H."/>
            <person name="Huh J.H."/>
            <person name="Kang B.C."/>
            <person name="Yang T.J."/>
            <person name="Lee Y.H."/>
            <person name="Bennetzen J.L."/>
            <person name="Choi D."/>
        </authorList>
    </citation>
    <scope>NUCLEOTIDE SEQUENCE [LARGE SCALE GENOMIC DNA]</scope>
    <source>
        <strain evidence="19">cv. PBC81</strain>
    </source>
</reference>
<dbReference type="GO" id="GO:0009626">
    <property type="term" value="P:plant-type hypersensitive response"/>
    <property type="evidence" value="ECO:0007669"/>
    <property type="project" value="UniProtKB-KW"/>
</dbReference>
<accession>A0A2G2VVZ1</accession>
<proteinExistence type="inferred from homology"/>
<protein>
    <submittedName>
        <fullName evidence="18">Uncharacterized protein</fullName>
    </submittedName>
</protein>
<dbReference type="InterPro" id="IPR002182">
    <property type="entry name" value="NB-ARC"/>
</dbReference>
<keyword evidence="12" id="KW-0175">Coiled coil</keyword>
<gene>
    <name evidence="18" type="ORF">CQW23_24847</name>
</gene>
<dbReference type="GO" id="GO:0005737">
    <property type="term" value="C:cytoplasm"/>
    <property type="evidence" value="ECO:0007669"/>
    <property type="project" value="UniProtKB-SubCell"/>
</dbReference>
<keyword evidence="9" id="KW-0547">Nucleotide-binding</keyword>
<dbReference type="Gene3D" id="1.10.10.10">
    <property type="entry name" value="Winged helix-like DNA-binding domain superfamily/Winged helix DNA-binding domain"/>
    <property type="match status" value="1"/>
</dbReference>
<dbReference type="Pfam" id="PF23559">
    <property type="entry name" value="WHD_DRP"/>
    <property type="match status" value="1"/>
</dbReference>
<evidence type="ECO:0000256" key="6">
    <source>
        <dbReference type="ARBA" id="ARBA00022614"/>
    </source>
</evidence>
<dbReference type="FunFam" id="1.10.10.10:FF:000322">
    <property type="entry name" value="Probable disease resistance protein At1g63360"/>
    <property type="match status" value="1"/>
</dbReference>
<dbReference type="Pfam" id="PF23598">
    <property type="entry name" value="LRR_14"/>
    <property type="match status" value="1"/>
</dbReference>
<evidence type="ECO:0000259" key="16">
    <source>
        <dbReference type="Pfam" id="PF23559"/>
    </source>
</evidence>
<organism evidence="18 19">
    <name type="scientific">Capsicum baccatum</name>
    <name type="common">Peruvian pepper</name>
    <dbReference type="NCBI Taxonomy" id="33114"/>
    <lineage>
        <taxon>Eukaryota</taxon>
        <taxon>Viridiplantae</taxon>
        <taxon>Streptophyta</taxon>
        <taxon>Embryophyta</taxon>
        <taxon>Tracheophyta</taxon>
        <taxon>Spermatophyta</taxon>
        <taxon>Magnoliopsida</taxon>
        <taxon>eudicotyledons</taxon>
        <taxon>Gunneridae</taxon>
        <taxon>Pentapetalae</taxon>
        <taxon>asterids</taxon>
        <taxon>lamiids</taxon>
        <taxon>Solanales</taxon>
        <taxon>Solanaceae</taxon>
        <taxon>Solanoideae</taxon>
        <taxon>Capsiceae</taxon>
        <taxon>Capsicum</taxon>
    </lineage>
</organism>
<dbReference type="InterPro" id="IPR036388">
    <property type="entry name" value="WH-like_DNA-bd_sf"/>
</dbReference>
<keyword evidence="5" id="KW-0963">Cytoplasm</keyword>
<dbReference type="InterPro" id="IPR027417">
    <property type="entry name" value="P-loop_NTPase"/>
</dbReference>
<dbReference type="InterPro" id="IPR032675">
    <property type="entry name" value="LRR_dom_sf"/>
</dbReference>
<keyword evidence="8" id="KW-0677">Repeat</keyword>
<name>A0A2G2VVZ1_CAPBA</name>
<dbReference type="GO" id="GO:0016020">
    <property type="term" value="C:membrane"/>
    <property type="evidence" value="ECO:0007669"/>
    <property type="project" value="UniProtKB-SubCell"/>
</dbReference>
<dbReference type="Gene3D" id="1.20.5.4130">
    <property type="match status" value="1"/>
</dbReference>
<evidence type="ECO:0000313" key="19">
    <source>
        <dbReference type="Proteomes" id="UP000224567"/>
    </source>
</evidence>
<sequence>MAYTGVNYSLNHLVRLLSTPGLTSSKESQIPMLKLELGFLRTFLWWTAKHCRENGNLEALLLQIEVVARNAVSHIQPILLKSVEDSAKELDQRSAEVLHHVQLLKPEIEKAYIKVAKSSPHVPDALMVVEFMNSLIDNLKDLLRYRDPSTFSELRPFVTKLRFLRNLLSFVATRCIDQEKLKDLTNHTEGIAIEAACIPFMCAFDPKDGNSTISIKDKLTELTRKIKPSTPDIRRIYMGVLGALSLLTTETDISDPDLASFIDTLQDCLVDLQDNQQIWMDSLKVNFEVLHHEITFLSSFAKDPPNQFIESDKSESDDPKADPIQVLLGNIRDWSSTSDADPFKDYTESLTFKGQFTHIQDLAVKVGCTIFFFFDFNELEEHKLVEAETTLVDLIKKIKLLKSEIGVPIPLTLPEVNIIRIDYLGFIRNFRELIDQQAGPINCLKRRALGIADELEYLSSFLKNCGENFHEHEKLRNLATQLMTAAYRAEYDIETHLLRDGTVFNHSLSLIDAVGEMKRIKREVMVFNQKMSYVTEPKIVNLTMPSRDMINVAKQEELVGFTDERHRLIDQLTRGSSQLRVIAIVGIPGVGKTTLANRFYNDPGVSNHFDICAFLTVSRVYDSRELLLDILRDITGHDDTVDGRIFSDLPEMLVKRLHGKRFLIVMDDVWDAEAWNVLSASLPKDDSTGSRILLTTRSDDVAQDIAAVFELHNIHHLRPLGEEDSWILLEKKIFQQESCPPELKELGMQLSKKTKGLPFAIILVAGILANAEKTAEHWTEVQESIDQTKIGGNDQDLSSIIGMSYQGLPDCLRHCFLYFGAFPQDDEILTSKLIRLWIAEGLIQQTEGKSLEDVAVDYLMLLIGRGLIMAEQKSSLDRVKSCRVHDLIHEFCLAKAKQENVYRVMDGYGEVSTVDGFDHRGADSNIPVSVTCDHRRLLISSNWWANTSLEVSGPLVRSLVVTGRRSDFPRSHVSSLYHNFKLLRVLGLGSVNVGNDFPVGLENMSLLKYLEIRGEMTSVPSSIGSLQRLETFVTIGLRGEVALPDAIWNLRNLRHLHIDGRASFGVPDYKQEISGKLLSNLRTMSTPILKHRKDSEEILRRLPRLEKLKCICLFQERMLPRLDLLPQLVSLKLFSYSPAPSPDFYGWELKFPSSLRRLTLSRCRLPYDQISIIGSRLRNLEVLKLQNNTIEGRHLVIQGGDFPRLNLLKLDTLDLELWSVLDPFWKFTIYGYKEPFPRLERLELQKCKKLKELPAQLKKCKKLKEIKVKWCNPFLQHSASRIMEKQYSANNYSPHLPSPSQGIACHGIKYQLLGGNFAILRS</sequence>
<dbReference type="Gene3D" id="1.10.8.430">
    <property type="entry name" value="Helical domain of apoptotic protease-activating factors"/>
    <property type="match status" value="1"/>
</dbReference>
<dbReference type="SUPFAM" id="SSF52058">
    <property type="entry name" value="L domain-like"/>
    <property type="match status" value="1"/>
</dbReference>
<dbReference type="InterPro" id="IPR058922">
    <property type="entry name" value="WHD_DRP"/>
</dbReference>
<comment type="similarity">
    <text evidence="4">Belongs to the disease resistance NB-LRR family.</text>
</comment>
<dbReference type="OrthoDB" id="1285944at2759"/>
<comment type="caution">
    <text evidence="18">The sequence shown here is derived from an EMBL/GenBank/DDBJ whole genome shotgun (WGS) entry which is preliminary data.</text>
</comment>